<dbReference type="Proteomes" id="UP001497512">
    <property type="component" value="Chromosome 13"/>
</dbReference>
<keyword evidence="5 6" id="KW-0472">Membrane</keyword>
<feature type="transmembrane region" description="Helical" evidence="6">
    <location>
        <begin position="36"/>
        <end position="56"/>
    </location>
</feature>
<evidence type="ECO:0000313" key="8">
    <source>
        <dbReference type="EMBL" id="CAK9201268.1"/>
    </source>
</evidence>
<comment type="similarity">
    <text evidence="2">Belongs to the steroid 5-alpha reductase family.</text>
</comment>
<dbReference type="Pfam" id="PF02544">
    <property type="entry name" value="Steroid_dh"/>
    <property type="match status" value="1"/>
</dbReference>
<dbReference type="PANTHER" id="PTHR10556">
    <property type="entry name" value="3-OXO-5-ALPHA-STEROID 4-DEHYDROGENASE"/>
    <property type="match status" value="1"/>
</dbReference>
<keyword evidence="4 6" id="KW-1133">Transmembrane helix</keyword>
<evidence type="ECO:0000256" key="2">
    <source>
        <dbReference type="ARBA" id="ARBA00007742"/>
    </source>
</evidence>
<comment type="subcellular location">
    <subcellularLocation>
        <location evidence="1">Membrane</location>
        <topology evidence="1">Multi-pass membrane protein</topology>
    </subcellularLocation>
</comment>
<dbReference type="InterPro" id="IPR039357">
    <property type="entry name" value="SRD5A/TECR"/>
</dbReference>
<protein>
    <recommendedName>
        <fullName evidence="7">3-oxo-5-alpha-steroid 4-dehydrogenase C-terminal domain-containing protein</fullName>
    </recommendedName>
</protein>
<feature type="transmembrane region" description="Helical" evidence="6">
    <location>
        <begin position="124"/>
        <end position="144"/>
    </location>
</feature>
<dbReference type="EMBL" id="OZ019905">
    <property type="protein sequence ID" value="CAK9201268.1"/>
    <property type="molecule type" value="Genomic_DNA"/>
</dbReference>
<evidence type="ECO:0000256" key="6">
    <source>
        <dbReference type="SAM" id="Phobius"/>
    </source>
</evidence>
<feature type="domain" description="3-oxo-5-alpha-steroid 4-dehydrogenase C-terminal" evidence="7">
    <location>
        <begin position="158"/>
        <end position="265"/>
    </location>
</feature>
<evidence type="ECO:0000259" key="7">
    <source>
        <dbReference type="Pfam" id="PF02544"/>
    </source>
</evidence>
<gene>
    <name evidence="8" type="ORF">CSSPTR1EN2_LOCUS5822</name>
</gene>
<evidence type="ECO:0000256" key="3">
    <source>
        <dbReference type="ARBA" id="ARBA00022692"/>
    </source>
</evidence>
<reference evidence="8" key="1">
    <citation type="submission" date="2024-02" db="EMBL/GenBank/DDBJ databases">
        <authorList>
            <consortium name="ELIXIR-Norway"/>
            <consortium name="Elixir Norway"/>
        </authorList>
    </citation>
    <scope>NUCLEOTIDE SEQUENCE</scope>
</reference>
<accession>A0ABP0TSF1</accession>
<dbReference type="PROSITE" id="PS50244">
    <property type="entry name" value="S5A_REDUCTASE"/>
    <property type="match status" value="1"/>
</dbReference>
<name>A0ABP0TSF1_9BRYO</name>
<organism evidence="8 9">
    <name type="scientific">Sphagnum troendelagicum</name>
    <dbReference type="NCBI Taxonomy" id="128251"/>
    <lineage>
        <taxon>Eukaryota</taxon>
        <taxon>Viridiplantae</taxon>
        <taxon>Streptophyta</taxon>
        <taxon>Embryophyta</taxon>
        <taxon>Bryophyta</taxon>
        <taxon>Sphagnophytina</taxon>
        <taxon>Sphagnopsida</taxon>
        <taxon>Sphagnales</taxon>
        <taxon>Sphagnaceae</taxon>
        <taxon>Sphagnum</taxon>
    </lineage>
</organism>
<dbReference type="Gene3D" id="1.20.120.1630">
    <property type="match status" value="1"/>
</dbReference>
<evidence type="ECO:0000256" key="5">
    <source>
        <dbReference type="ARBA" id="ARBA00023136"/>
    </source>
</evidence>
<sequence length="265" mass="29565">MAGAIAAYQEKTGTCLSYTNFSLGEKFKFKMKSKRAMLGVYSPAALISLTFVAFSLDLLSLTTMKRVLEELGATSLASILSCSSCSTSSSDNRSLILATALSLHFCKRILEVLFLEPYSGSMDASHGIALSTMYVTMVTNLLYAQMQAKGLKSPQADLMWPGVLVFLVGIVGNLYHHAMLARIRTENKKDFPHGGLFEYLVCPQYVFEELVFLGFFMIAQTVMALVTLVSVFMYLTARTYNTKMWYTKKNAHFPPQRKLLIPKLF</sequence>
<keyword evidence="9" id="KW-1185">Reference proteome</keyword>
<keyword evidence="3 6" id="KW-0812">Transmembrane</keyword>
<evidence type="ECO:0000313" key="9">
    <source>
        <dbReference type="Proteomes" id="UP001497512"/>
    </source>
</evidence>
<proteinExistence type="inferred from homology"/>
<feature type="transmembrane region" description="Helical" evidence="6">
    <location>
        <begin position="156"/>
        <end position="175"/>
    </location>
</feature>
<feature type="transmembrane region" description="Helical" evidence="6">
    <location>
        <begin position="210"/>
        <end position="235"/>
    </location>
</feature>
<dbReference type="InterPro" id="IPR001104">
    <property type="entry name" value="3-oxo-5_a-steroid_4-DH_C"/>
</dbReference>
<evidence type="ECO:0000256" key="4">
    <source>
        <dbReference type="ARBA" id="ARBA00022989"/>
    </source>
</evidence>
<dbReference type="PANTHER" id="PTHR10556:SF35">
    <property type="entry name" value="3-OXO-5-ALPHA-STEROID 4-DEHYDROGENASE FAMILY PROTEIN"/>
    <property type="match status" value="1"/>
</dbReference>
<evidence type="ECO:0000256" key="1">
    <source>
        <dbReference type="ARBA" id="ARBA00004141"/>
    </source>
</evidence>